<dbReference type="STRING" id="1703345.A3860_07675"/>
<keyword evidence="2 10" id="KW-0813">Transport</keyword>
<keyword evidence="3 10" id="KW-1134">Transmembrane beta strand</keyword>
<evidence type="ECO:0000256" key="5">
    <source>
        <dbReference type="ARBA" id="ARBA00022692"/>
    </source>
</evidence>
<comment type="caution">
    <text evidence="13">The sequence shown here is derived from an EMBL/GenBank/DDBJ whole genome shotgun (WGS) entry which is preliminary data.</text>
</comment>
<dbReference type="InterPro" id="IPR039426">
    <property type="entry name" value="TonB-dep_rcpt-like"/>
</dbReference>
<keyword evidence="4" id="KW-0406">Ion transport</keyword>
<evidence type="ECO:0000256" key="3">
    <source>
        <dbReference type="ARBA" id="ARBA00022452"/>
    </source>
</evidence>
<dbReference type="NCBIfam" id="TIGR04057">
    <property type="entry name" value="SusC_RagA_signa"/>
    <property type="match status" value="1"/>
</dbReference>
<proteinExistence type="inferred from homology"/>
<name>A0A1V9FIL6_9BACT</name>
<comment type="subcellular location">
    <subcellularLocation>
        <location evidence="1 10">Cell outer membrane</location>
        <topology evidence="1 10">Multi-pass membrane protein</topology>
    </subcellularLocation>
</comment>
<evidence type="ECO:0000256" key="9">
    <source>
        <dbReference type="ARBA" id="ARBA00023237"/>
    </source>
</evidence>
<dbReference type="GO" id="GO:0006826">
    <property type="term" value="P:iron ion transport"/>
    <property type="evidence" value="ECO:0007669"/>
    <property type="project" value="UniProtKB-KW"/>
</dbReference>
<dbReference type="Pfam" id="PF07715">
    <property type="entry name" value="Plug"/>
    <property type="match status" value="1"/>
</dbReference>
<evidence type="ECO:0000256" key="6">
    <source>
        <dbReference type="ARBA" id="ARBA00023004"/>
    </source>
</evidence>
<dbReference type="NCBIfam" id="TIGR04056">
    <property type="entry name" value="OMP_RagA_SusC"/>
    <property type="match status" value="1"/>
</dbReference>
<dbReference type="EMBL" id="LVYD01000102">
    <property type="protein sequence ID" value="OQP58195.1"/>
    <property type="molecule type" value="Genomic_DNA"/>
</dbReference>
<dbReference type="InterPro" id="IPR023996">
    <property type="entry name" value="TonB-dep_OMP_SusC/RagA"/>
</dbReference>
<dbReference type="OrthoDB" id="9768177at2"/>
<gene>
    <name evidence="13" type="ORF">A3860_07675</name>
</gene>
<keyword evidence="9 10" id="KW-0998">Cell outer membrane</keyword>
<evidence type="ECO:0000256" key="2">
    <source>
        <dbReference type="ARBA" id="ARBA00022448"/>
    </source>
</evidence>
<evidence type="ECO:0000313" key="13">
    <source>
        <dbReference type="EMBL" id="OQP58195.1"/>
    </source>
</evidence>
<dbReference type="Proteomes" id="UP000192796">
    <property type="component" value="Unassembled WGS sequence"/>
</dbReference>
<sequence>MKLRTWCIRMGLILTKTVLVCTGMLLFLTLFNPATTKAENGRGGITLRQENAPLQKVFQSIEKQSGYRFFYNETLLQGAVKVTLRLQNASLVEALDACFHNQPLSYAIVDKTIIVKRKKEQPASAPLTAAVSVSNPEKIIAVRGKVTSNNVPVAGASIMIKGTDNGASTDKDGIFTLPEVEEDATLVVSSVSHDAREIRISGRTFINIDLAQHADDLDEAVVVAYNTTTQRKNVGAVTVVKGDDIQSLPNRSIDRSLQGLVPGLLVTSGTGQPGGGLSNFVLRGIATATEITAGQTVRNPLIIVDGIPVNQDPNQMNLTSSTPISNPMAQLNPSDIETISVLKDAAAIALYGSKASNGVIIITTKKGKAGKTTFSFRHQTDIASRLKGKVELLNQDEYMELLFEAYKNSNSKYEDESLILSDLRSYIPALKATKFPIIVNGPGDTSFYNAPNWFKELYNDHALTISNELSISGGNDKSNYYLNVEYTKQDGIAKKTNFDRKSIRFNFENRPASWFKLGLNSALSYTVQNYSGTTDGTAPLGTPYVASPLLPVRQLDGSYFLNYVAGLSATQTDAISNPLAAADYNINRNVSYRGLSKVYAEVSFLQHFKFTSNLGVDFMLTEAKEKIDPRLAVDGQGIGIGKLQDRDIRSANLITTNILRFDKTIGGDHFINALAGQEAQTLNTKTEYVSVKNIAYPNLDQIINGFTGALQDYGSLAVKQNLLSYFGQVNYSFRNKYLLTSSIRRDGSSRFGEDRKYGTYWSTGAGWVVTEERFMKGTEAWMNYFKIRGSIGAAGSSASIDRITRYDPLVVASYLGNTAIYPNPAVSPGNPDIRWEQTFTWDAGVEARFLRDRIVITADVYKRKTSDLVYQTNLAFVTGFSSYLSNIGDMENKGVELSLSTVIIRTKDFRWNLAANWSTNKNKLVKANVPLASVGSTLLGNEEGRNFNSFYMKRWAGVNEADGKPMWIDSTGTPNTNINAAKKEFAGKPQPDAFGAVTNTFFYKDFELSAILYYQYGFQIYESDPLLNDGQVPYINQKKDALNRWQKTGDNAKNPRRVLNNIDGGSGISTRYLFNGDYIRLSNVSLAYYVPKRISDRLRLNRLKVYVQGNNLALWTKYPALDPGNSNTNGSNLFAYPNQRSFSFGLNLNF</sequence>
<protein>
    <recommendedName>
        <fullName evidence="12">Secretin/TonB short N-terminal domain-containing protein</fullName>
    </recommendedName>
</protein>
<dbReference type="SMART" id="SM00965">
    <property type="entry name" value="STN"/>
    <property type="match status" value="1"/>
</dbReference>
<keyword evidence="6" id="KW-0408">Iron</keyword>
<evidence type="ECO:0000259" key="12">
    <source>
        <dbReference type="SMART" id="SM00965"/>
    </source>
</evidence>
<dbReference type="RefSeq" id="WP_081155342.1">
    <property type="nucleotide sequence ID" value="NZ_LVYD01000102.1"/>
</dbReference>
<dbReference type="Pfam" id="PF00593">
    <property type="entry name" value="TonB_dep_Rec_b-barrel"/>
    <property type="match status" value="1"/>
</dbReference>
<feature type="domain" description="Secretin/TonB short N-terminal" evidence="12">
    <location>
        <begin position="67"/>
        <end position="118"/>
    </location>
</feature>
<reference evidence="13 14" key="1">
    <citation type="submission" date="2016-03" db="EMBL/GenBank/DDBJ databases">
        <title>Niastella vici sp. nov., isolated from farmland soil.</title>
        <authorList>
            <person name="Chen L."/>
            <person name="Wang D."/>
            <person name="Yang S."/>
            <person name="Wang G."/>
        </authorList>
    </citation>
    <scope>NUCLEOTIDE SEQUENCE [LARGE SCALE GENOMIC DNA]</scope>
    <source>
        <strain evidence="13 14">DJ57</strain>
    </source>
</reference>
<comment type="similarity">
    <text evidence="10 11">Belongs to the TonB-dependent receptor family.</text>
</comment>
<dbReference type="InterPro" id="IPR036942">
    <property type="entry name" value="Beta-barrel_TonB_sf"/>
</dbReference>
<dbReference type="Pfam" id="PF07660">
    <property type="entry name" value="STN"/>
    <property type="match status" value="1"/>
</dbReference>
<evidence type="ECO:0000256" key="1">
    <source>
        <dbReference type="ARBA" id="ARBA00004571"/>
    </source>
</evidence>
<keyword evidence="8 10" id="KW-0472">Membrane</keyword>
<dbReference type="GO" id="GO:0009279">
    <property type="term" value="C:cell outer membrane"/>
    <property type="evidence" value="ECO:0007669"/>
    <property type="project" value="UniProtKB-SubCell"/>
</dbReference>
<keyword evidence="14" id="KW-1185">Reference proteome</keyword>
<dbReference type="InterPro" id="IPR008969">
    <property type="entry name" value="CarboxyPept-like_regulatory"/>
</dbReference>
<evidence type="ECO:0000256" key="11">
    <source>
        <dbReference type="RuleBase" id="RU003357"/>
    </source>
</evidence>
<evidence type="ECO:0000256" key="4">
    <source>
        <dbReference type="ARBA" id="ARBA00022496"/>
    </source>
</evidence>
<keyword evidence="7 11" id="KW-0798">TonB box</keyword>
<evidence type="ECO:0000256" key="10">
    <source>
        <dbReference type="PROSITE-ProRule" id="PRU01360"/>
    </source>
</evidence>
<keyword evidence="5 10" id="KW-0812">Transmembrane</keyword>
<dbReference type="PROSITE" id="PS52016">
    <property type="entry name" value="TONB_DEPENDENT_REC_3"/>
    <property type="match status" value="1"/>
</dbReference>
<dbReference type="InterPro" id="IPR037066">
    <property type="entry name" value="Plug_dom_sf"/>
</dbReference>
<dbReference type="InterPro" id="IPR000531">
    <property type="entry name" value="Beta-barrel_TonB"/>
</dbReference>
<dbReference type="SUPFAM" id="SSF56935">
    <property type="entry name" value="Porins"/>
    <property type="match status" value="1"/>
</dbReference>
<dbReference type="Gene3D" id="2.170.130.10">
    <property type="entry name" value="TonB-dependent receptor, plug domain"/>
    <property type="match status" value="1"/>
</dbReference>
<accession>A0A1V9FIL6</accession>
<dbReference type="Gene3D" id="2.40.170.20">
    <property type="entry name" value="TonB-dependent receptor, beta-barrel domain"/>
    <property type="match status" value="1"/>
</dbReference>
<dbReference type="InterPro" id="IPR011662">
    <property type="entry name" value="Secretin/TonB_short_N"/>
</dbReference>
<keyword evidence="4" id="KW-0410">Iron transport</keyword>
<evidence type="ECO:0000256" key="7">
    <source>
        <dbReference type="ARBA" id="ARBA00023077"/>
    </source>
</evidence>
<dbReference type="Pfam" id="PF13715">
    <property type="entry name" value="CarbopepD_reg_2"/>
    <property type="match status" value="1"/>
</dbReference>
<dbReference type="SUPFAM" id="SSF49464">
    <property type="entry name" value="Carboxypeptidase regulatory domain-like"/>
    <property type="match status" value="1"/>
</dbReference>
<dbReference type="InterPro" id="IPR023997">
    <property type="entry name" value="TonB-dep_OMP_SusC/RagA_CS"/>
</dbReference>
<evidence type="ECO:0000256" key="8">
    <source>
        <dbReference type="ARBA" id="ARBA00023136"/>
    </source>
</evidence>
<dbReference type="InterPro" id="IPR012910">
    <property type="entry name" value="Plug_dom"/>
</dbReference>
<dbReference type="AlphaFoldDB" id="A0A1V9FIL6"/>
<organism evidence="13 14">
    <name type="scientific">Niastella vici</name>
    <dbReference type="NCBI Taxonomy" id="1703345"/>
    <lineage>
        <taxon>Bacteria</taxon>
        <taxon>Pseudomonadati</taxon>
        <taxon>Bacteroidota</taxon>
        <taxon>Chitinophagia</taxon>
        <taxon>Chitinophagales</taxon>
        <taxon>Chitinophagaceae</taxon>
        <taxon>Niastella</taxon>
    </lineage>
</organism>
<evidence type="ECO:0000313" key="14">
    <source>
        <dbReference type="Proteomes" id="UP000192796"/>
    </source>
</evidence>